<name>A0A0H2RA49_9AGAM</name>
<sequence>MAAIVDLVDDTLCDIFSLTIQNTRVYPSIFTTGNNFQDCVSLIDISRVCRRWREVALTDSSLWSSIYILLDNPTAKTLRQATCFASICLARSKDLPLTCAISITDFKNLDHLPFAYPLVQTLISHEARWSQIAFNLTPSPGFRSSKSSAKSISKSGYSSPLRTAGAGLLKEFQFSPGPWLTYSMAEPLPAMESLKTTSYKVYGCMYTLMKWLPLTPNLSELELRMGDEYFHAYIAKQDEEFWMAAAQETEVRPHFVLPNLRTLTIWPTLFPYLTCPALEKYVIERSSSRHQDVTNYFDFIKRSGTPSSFRTIEIRKQDDELYIADVQDYFLPTITNFSITSPGKNFYETFSERSPDGNGFRLLPMLEHLEITDCADVRLPLLSSILTSRWDIRVPQRTLKSVKLNRRFTISSIPEILLSPPSKGIDVTQVGEDWREIARCVNEGLSLSA</sequence>
<evidence type="ECO:0000313" key="3">
    <source>
        <dbReference type="Proteomes" id="UP000053477"/>
    </source>
</evidence>
<organism evidence="2 3">
    <name type="scientific">Schizopora paradoxa</name>
    <dbReference type="NCBI Taxonomy" id="27342"/>
    <lineage>
        <taxon>Eukaryota</taxon>
        <taxon>Fungi</taxon>
        <taxon>Dikarya</taxon>
        <taxon>Basidiomycota</taxon>
        <taxon>Agaricomycotina</taxon>
        <taxon>Agaricomycetes</taxon>
        <taxon>Hymenochaetales</taxon>
        <taxon>Schizoporaceae</taxon>
        <taxon>Schizopora</taxon>
    </lineage>
</organism>
<dbReference type="EMBL" id="KQ086080">
    <property type="protein sequence ID" value="KLO08719.1"/>
    <property type="molecule type" value="Genomic_DNA"/>
</dbReference>
<dbReference type="Proteomes" id="UP000053477">
    <property type="component" value="Unassembled WGS sequence"/>
</dbReference>
<dbReference type="Gene3D" id="1.20.1280.50">
    <property type="match status" value="1"/>
</dbReference>
<dbReference type="InterPro" id="IPR001810">
    <property type="entry name" value="F-box_dom"/>
</dbReference>
<reference evidence="2 3" key="1">
    <citation type="submission" date="2015-04" db="EMBL/GenBank/DDBJ databases">
        <title>Complete genome sequence of Schizopora paradoxa KUC8140, a cosmopolitan wood degrader in East Asia.</title>
        <authorList>
            <consortium name="DOE Joint Genome Institute"/>
            <person name="Min B."/>
            <person name="Park H."/>
            <person name="Jang Y."/>
            <person name="Kim J.-J."/>
            <person name="Kim K.H."/>
            <person name="Pangilinan J."/>
            <person name="Lipzen A."/>
            <person name="Riley R."/>
            <person name="Grigoriev I.V."/>
            <person name="Spatafora J.W."/>
            <person name="Choi I.-G."/>
        </authorList>
    </citation>
    <scope>NUCLEOTIDE SEQUENCE [LARGE SCALE GENOMIC DNA]</scope>
    <source>
        <strain evidence="2 3">KUC8140</strain>
    </source>
</reference>
<evidence type="ECO:0000313" key="2">
    <source>
        <dbReference type="EMBL" id="KLO08719.1"/>
    </source>
</evidence>
<dbReference type="SUPFAM" id="SSF81383">
    <property type="entry name" value="F-box domain"/>
    <property type="match status" value="1"/>
</dbReference>
<dbReference type="AlphaFoldDB" id="A0A0H2RA49"/>
<gene>
    <name evidence="2" type="ORF">SCHPADRAFT_598383</name>
</gene>
<proteinExistence type="predicted"/>
<dbReference type="OrthoDB" id="2998972at2759"/>
<dbReference type="InterPro" id="IPR036047">
    <property type="entry name" value="F-box-like_dom_sf"/>
</dbReference>
<dbReference type="InParanoid" id="A0A0H2RA49"/>
<dbReference type="STRING" id="27342.A0A0H2RA49"/>
<keyword evidence="3" id="KW-1185">Reference proteome</keyword>
<dbReference type="Pfam" id="PF12937">
    <property type="entry name" value="F-box-like"/>
    <property type="match status" value="1"/>
</dbReference>
<protein>
    <recommendedName>
        <fullName evidence="1">F-box domain-containing protein</fullName>
    </recommendedName>
</protein>
<accession>A0A0H2RA49</accession>
<feature type="domain" description="F-box" evidence="1">
    <location>
        <begin position="39"/>
        <end position="68"/>
    </location>
</feature>
<evidence type="ECO:0000259" key="1">
    <source>
        <dbReference type="Pfam" id="PF12937"/>
    </source>
</evidence>